<evidence type="ECO:0000313" key="2">
    <source>
        <dbReference type="EMBL" id="SHF81301.1"/>
    </source>
</evidence>
<gene>
    <name evidence="2" type="ORF">SAMN02745117_02639</name>
</gene>
<evidence type="ECO:0000313" key="3">
    <source>
        <dbReference type="Proteomes" id="UP000184327"/>
    </source>
</evidence>
<proteinExistence type="predicted"/>
<dbReference type="EMBL" id="FQUZ01000044">
    <property type="protein sequence ID" value="SHF81301.1"/>
    <property type="molecule type" value="Genomic_DNA"/>
</dbReference>
<evidence type="ECO:0000256" key="1">
    <source>
        <dbReference type="SAM" id="MobiDB-lite"/>
    </source>
</evidence>
<protein>
    <submittedName>
        <fullName evidence="2">Uncharacterized protein</fullName>
    </submittedName>
</protein>
<dbReference type="AlphaFoldDB" id="A0A1M5EQ93"/>
<accession>A0A1M5EQ93</accession>
<keyword evidence="3" id="KW-1185">Reference proteome</keyword>
<feature type="non-terminal residue" evidence="2">
    <location>
        <position position="236"/>
    </location>
</feature>
<organism evidence="2 3">
    <name type="scientific">Lampropedia hyalina DSM 16112</name>
    <dbReference type="NCBI Taxonomy" id="1122156"/>
    <lineage>
        <taxon>Bacteria</taxon>
        <taxon>Pseudomonadati</taxon>
        <taxon>Pseudomonadota</taxon>
        <taxon>Betaproteobacteria</taxon>
        <taxon>Burkholderiales</taxon>
        <taxon>Comamonadaceae</taxon>
        <taxon>Lampropedia</taxon>
    </lineage>
</organism>
<sequence length="236" mass="23607">MTTETTTANVPTPQENVFTSLETSQGETVAQLDADKNDLASPSGSAATEHLVAAHSAVLTQVSAGVQIIRNGTSIAAQPNSQVFTGDQIVVPENGSAQVLLQGNGDTAFVGTFAPGTAATFGYRDNGSGTDTIAIDVEVGDVEITPLNDDDEAAGIVSNTAGAADASSVGDYVLAGLIGIGAAAAIASAFDDDDDDTPSVQPTTPTTPTEPTGSTEPTVPTMPTEPTGSTEPTVPT</sequence>
<dbReference type="STRING" id="1122156.SAMN02745117_02639"/>
<dbReference type="Proteomes" id="UP000184327">
    <property type="component" value="Unassembled WGS sequence"/>
</dbReference>
<name>A0A1M5EQ93_9BURK</name>
<feature type="compositionally biased region" description="Low complexity" evidence="1">
    <location>
        <begin position="198"/>
        <end position="227"/>
    </location>
</feature>
<feature type="region of interest" description="Disordered" evidence="1">
    <location>
        <begin position="190"/>
        <end position="236"/>
    </location>
</feature>
<reference evidence="2 3" key="1">
    <citation type="submission" date="2016-11" db="EMBL/GenBank/DDBJ databases">
        <authorList>
            <person name="Jaros S."/>
            <person name="Januszkiewicz K."/>
            <person name="Wedrychowicz H."/>
        </authorList>
    </citation>
    <scope>NUCLEOTIDE SEQUENCE [LARGE SCALE GENOMIC DNA]</scope>
    <source>
        <strain evidence="2 3">DSM 16112</strain>
    </source>
</reference>